<evidence type="ECO:0000256" key="6">
    <source>
        <dbReference type="ARBA" id="ARBA00022989"/>
    </source>
</evidence>
<dbReference type="AlphaFoldDB" id="A0A1Y0D447"/>
<dbReference type="PROSITE" id="PS50253">
    <property type="entry name" value="COX3"/>
    <property type="match status" value="1"/>
</dbReference>
<keyword evidence="7 11" id="KW-0472">Membrane</keyword>
<dbReference type="PANTHER" id="PTHR11403">
    <property type="entry name" value="CYTOCHROME C OXIDASE SUBUNIT III"/>
    <property type="match status" value="1"/>
</dbReference>
<dbReference type="CDD" id="cd01665">
    <property type="entry name" value="Cyt_c_Oxidase_III"/>
    <property type="match status" value="1"/>
</dbReference>
<evidence type="ECO:0000313" key="13">
    <source>
        <dbReference type="EMBL" id="ART82318.1"/>
    </source>
</evidence>
<evidence type="ECO:0000256" key="4">
    <source>
        <dbReference type="ARBA" id="ARBA00022692"/>
    </source>
</evidence>
<comment type="subcellular location">
    <subcellularLocation>
        <location evidence="10">Cell membrane</location>
        <topology evidence="10">Multi-pass membrane protein</topology>
    </subcellularLocation>
    <subcellularLocation>
        <location evidence="1">Membrane</location>
        <topology evidence="1">Multi-pass membrane protein</topology>
    </subcellularLocation>
</comment>
<keyword evidence="14" id="KW-1185">Reference proteome</keyword>
<dbReference type="FunFam" id="1.20.120.80:FF:000003">
    <property type="entry name" value="Cytochrome c oxidase subunit 3"/>
    <property type="match status" value="1"/>
</dbReference>
<dbReference type="Pfam" id="PF00510">
    <property type="entry name" value="COX3"/>
    <property type="match status" value="1"/>
</dbReference>
<keyword evidence="4 10" id="KW-0812">Transmembrane</keyword>
<keyword evidence="5" id="KW-1278">Translocase</keyword>
<evidence type="ECO:0000256" key="11">
    <source>
        <dbReference type="SAM" id="Phobius"/>
    </source>
</evidence>
<dbReference type="EC" id="7.1.1.9" evidence="3"/>
<feature type="domain" description="Heme-copper oxidase subunit III family profile" evidence="12">
    <location>
        <begin position="4"/>
        <end position="289"/>
    </location>
</feature>
<feature type="transmembrane region" description="Helical" evidence="11">
    <location>
        <begin position="16"/>
        <end position="35"/>
    </location>
</feature>
<keyword evidence="6 11" id="KW-1133">Transmembrane helix</keyword>
<dbReference type="Gene3D" id="1.20.120.80">
    <property type="entry name" value="Cytochrome c oxidase, subunit III, four-helix bundle"/>
    <property type="match status" value="1"/>
</dbReference>
<reference evidence="13 14" key="1">
    <citation type="journal article" date="2014" name="Int. J. Syst. Evol. Microbiol.">
        <title>Oceanisphaera profunda sp. nov., a marine bacterium isolated from deep-sea sediment, and emended description of the genus Oceanisphaera.</title>
        <authorList>
            <person name="Xu Z."/>
            <person name="Zhang X.Y."/>
            <person name="Su H.N."/>
            <person name="Yu Z.C."/>
            <person name="Liu C."/>
            <person name="Li H."/>
            <person name="Chen X.L."/>
            <person name="Song X.Y."/>
            <person name="Xie B.B."/>
            <person name="Qin Q.L."/>
            <person name="Zhou B.C."/>
            <person name="Shi M."/>
            <person name="Huang Y."/>
            <person name="Zhang Y.Z."/>
        </authorList>
    </citation>
    <scope>NUCLEOTIDE SEQUENCE [LARGE SCALE GENOMIC DNA]</scope>
    <source>
        <strain evidence="13 14">SM1222</strain>
    </source>
</reference>
<evidence type="ECO:0000256" key="5">
    <source>
        <dbReference type="ARBA" id="ARBA00022967"/>
    </source>
</evidence>
<organism evidence="13 14">
    <name type="scientific">Oceanisphaera profunda</name>
    <dbReference type="NCBI Taxonomy" id="1416627"/>
    <lineage>
        <taxon>Bacteria</taxon>
        <taxon>Pseudomonadati</taxon>
        <taxon>Pseudomonadota</taxon>
        <taxon>Gammaproteobacteria</taxon>
        <taxon>Aeromonadales</taxon>
        <taxon>Aeromonadaceae</taxon>
        <taxon>Oceanisphaera</taxon>
    </lineage>
</organism>
<dbReference type="SUPFAM" id="SSF81452">
    <property type="entry name" value="Cytochrome c oxidase subunit III-like"/>
    <property type="match status" value="1"/>
</dbReference>
<sequence>MPVKFQPYYVPSESPWPLMGALGLFLLASGAGLWISGLAPLAGPIVFILGTLVMIVMLFGWFGNVIQESKSGLYSAQMDRSFRLGMTWFIFSELMFFVGLFGALFYIRILVVPWLGGASNNAMTHAVLWPDFIPQWPLLLTPGGIKTTAISWMGLPLINTIVLLTSSITLHLAHLALRRNQRSPLTLWLGVTVLLGIAFLILQAWEYSHAYHELGLKFDSGIYGSTFFLLTGFHGAHVMLGTLLLLIMWIRVQKGHFTSAQHFGFQATSWYWHFVDLVWLGLFVTVYIL</sequence>
<protein>
    <recommendedName>
        <fullName evidence="3">cytochrome-c oxidase</fullName>
        <ecNumber evidence="3">7.1.1.9</ecNumber>
    </recommendedName>
    <alternativeName>
        <fullName evidence="8">Cytochrome aa3 subunit 3</fullName>
    </alternativeName>
    <alternativeName>
        <fullName evidence="9">Cytochrome c oxidase polypeptide III</fullName>
    </alternativeName>
</protein>
<dbReference type="EMBL" id="CP021377">
    <property type="protein sequence ID" value="ART82318.1"/>
    <property type="molecule type" value="Genomic_DNA"/>
</dbReference>
<dbReference type="Gene3D" id="1.10.287.70">
    <property type="match status" value="1"/>
</dbReference>
<dbReference type="RefSeq" id="WP_087035630.1">
    <property type="nucleotide sequence ID" value="NZ_CP021377.1"/>
</dbReference>
<dbReference type="GO" id="GO:0005886">
    <property type="term" value="C:plasma membrane"/>
    <property type="evidence" value="ECO:0007669"/>
    <property type="project" value="UniProtKB-SubCell"/>
</dbReference>
<dbReference type="PANTHER" id="PTHR11403:SF7">
    <property type="entry name" value="CYTOCHROME C OXIDASE SUBUNIT 3"/>
    <property type="match status" value="1"/>
</dbReference>
<evidence type="ECO:0000259" key="12">
    <source>
        <dbReference type="PROSITE" id="PS50253"/>
    </source>
</evidence>
<evidence type="ECO:0000256" key="2">
    <source>
        <dbReference type="ARBA" id="ARBA00010581"/>
    </source>
</evidence>
<dbReference type="InterPro" id="IPR000298">
    <property type="entry name" value="Cyt_c_oxidase-like_su3"/>
</dbReference>
<evidence type="ECO:0000256" key="1">
    <source>
        <dbReference type="ARBA" id="ARBA00004141"/>
    </source>
</evidence>
<evidence type="ECO:0000256" key="10">
    <source>
        <dbReference type="RuleBase" id="RU003376"/>
    </source>
</evidence>
<feature type="transmembrane region" description="Helical" evidence="11">
    <location>
        <begin position="84"/>
        <end position="107"/>
    </location>
</feature>
<feature type="transmembrane region" description="Helical" evidence="11">
    <location>
        <begin position="185"/>
        <end position="205"/>
    </location>
</feature>
<dbReference type="InterPro" id="IPR033945">
    <property type="entry name" value="Cyt_c_oxase_su3_dom"/>
</dbReference>
<accession>A0A1Y0D447</accession>
<evidence type="ECO:0000313" key="14">
    <source>
        <dbReference type="Proteomes" id="UP000243937"/>
    </source>
</evidence>
<dbReference type="InterPro" id="IPR035973">
    <property type="entry name" value="Cyt_c_oxidase_su3-like_sf"/>
</dbReference>
<dbReference type="Proteomes" id="UP000243937">
    <property type="component" value="Chromosome"/>
</dbReference>
<feature type="transmembrane region" description="Helical" evidence="11">
    <location>
        <begin position="270"/>
        <end position="288"/>
    </location>
</feature>
<name>A0A1Y0D447_9GAMM</name>
<feature type="transmembrane region" description="Helical" evidence="11">
    <location>
        <begin position="225"/>
        <end position="250"/>
    </location>
</feature>
<evidence type="ECO:0000256" key="7">
    <source>
        <dbReference type="ARBA" id="ARBA00023136"/>
    </source>
</evidence>
<dbReference type="OrthoDB" id="9810850at2"/>
<feature type="transmembrane region" description="Helical" evidence="11">
    <location>
        <begin position="149"/>
        <end position="173"/>
    </location>
</feature>
<evidence type="ECO:0000256" key="9">
    <source>
        <dbReference type="ARBA" id="ARBA00031625"/>
    </source>
</evidence>
<dbReference type="InterPro" id="IPR013833">
    <property type="entry name" value="Cyt_c_oxidase_su3_a-hlx"/>
</dbReference>
<comment type="similarity">
    <text evidence="2 10">Belongs to the cytochrome c oxidase subunit 3 family.</text>
</comment>
<dbReference type="InterPro" id="IPR024791">
    <property type="entry name" value="Cyt_c/ubiquinol_Oxase_su3"/>
</dbReference>
<gene>
    <name evidence="13" type="ORF">CBP31_06540</name>
</gene>
<evidence type="ECO:0000256" key="8">
    <source>
        <dbReference type="ARBA" id="ARBA00031400"/>
    </source>
</evidence>
<proteinExistence type="inferred from homology"/>
<feature type="transmembrane region" description="Helical" evidence="11">
    <location>
        <begin position="41"/>
        <end position="63"/>
    </location>
</feature>
<evidence type="ECO:0000256" key="3">
    <source>
        <dbReference type="ARBA" id="ARBA00012949"/>
    </source>
</evidence>
<dbReference type="KEGG" id="opf:CBP31_06540"/>
<dbReference type="GO" id="GO:0004129">
    <property type="term" value="F:cytochrome-c oxidase activity"/>
    <property type="evidence" value="ECO:0007669"/>
    <property type="project" value="UniProtKB-EC"/>
</dbReference>
<dbReference type="GO" id="GO:0019646">
    <property type="term" value="P:aerobic electron transport chain"/>
    <property type="evidence" value="ECO:0007669"/>
    <property type="project" value="InterPro"/>
</dbReference>